<evidence type="ECO:0000256" key="7">
    <source>
        <dbReference type="SAM" id="Coils"/>
    </source>
</evidence>
<keyword evidence="6 8" id="KW-0472">Membrane</keyword>
<feature type="domain" description="Polysaccharide chain length determinant N-terminal" evidence="9">
    <location>
        <begin position="8"/>
        <end position="106"/>
    </location>
</feature>
<sequence length="432" mass="49002">MEQQAQYDEISLRELIEILLRQRKLIIGVTLICLIGAFVISFFVLDPVYEAKAVLMASSMNNKLRQQEEGVKGLLDVMAQYPEMSVETYKEQINNPHVLQQTIDELNLEKINITRRDLKNMIELGTIKDTNLINIKIKYTDKKVATDIANTIAKKFTEFVSKNAQTQYAKSSDFMKQQLVLEKKNLDSVLLEYKEYLSQPKGKEELQKEVDSKLELITRYKTDLVNAQIEEKKLSAALSVAEKALTSTPDKITLIKTLSDDPYFAQIIKDKTGKDAVELYTVQITTEEINQAYITLKTQIDRLKIELAKTVSEKNNLKNLVESTQKELEQLQVDLAEKQHEEQTIMQKVEVAQKTYDAFLEKYEETRIAKSSAIGDATISIVSPAVVPLEPVGPKKMLNMAIAGVLGIMIGVFLAFFKEYWKNSAVTNKGVS</sequence>
<dbReference type="GO" id="GO:0005886">
    <property type="term" value="C:plasma membrane"/>
    <property type="evidence" value="ECO:0007669"/>
    <property type="project" value="UniProtKB-SubCell"/>
</dbReference>
<evidence type="ECO:0000313" key="12">
    <source>
        <dbReference type="Proteomes" id="UP000324646"/>
    </source>
</evidence>
<evidence type="ECO:0000256" key="3">
    <source>
        <dbReference type="ARBA" id="ARBA00022475"/>
    </source>
</evidence>
<evidence type="ECO:0000256" key="4">
    <source>
        <dbReference type="ARBA" id="ARBA00022692"/>
    </source>
</evidence>
<dbReference type="PANTHER" id="PTHR32309">
    <property type="entry name" value="TYROSINE-PROTEIN KINASE"/>
    <property type="match status" value="1"/>
</dbReference>
<evidence type="ECO:0000259" key="10">
    <source>
        <dbReference type="Pfam" id="PF13807"/>
    </source>
</evidence>
<keyword evidence="3" id="KW-1003">Cell membrane</keyword>
<dbReference type="Pfam" id="PF13807">
    <property type="entry name" value="GNVR"/>
    <property type="match status" value="1"/>
</dbReference>
<name>A0A5C0SID8_CRATE</name>
<evidence type="ECO:0000256" key="6">
    <source>
        <dbReference type="ARBA" id="ARBA00023136"/>
    </source>
</evidence>
<feature type="transmembrane region" description="Helical" evidence="8">
    <location>
        <begin position="397"/>
        <end position="417"/>
    </location>
</feature>
<dbReference type="PANTHER" id="PTHR32309:SF13">
    <property type="entry name" value="FERRIC ENTEROBACTIN TRANSPORT PROTEIN FEPE"/>
    <property type="match status" value="1"/>
</dbReference>
<keyword evidence="7" id="KW-0175">Coiled coil</keyword>
<dbReference type="InterPro" id="IPR032807">
    <property type="entry name" value="GNVR"/>
</dbReference>
<evidence type="ECO:0000259" key="9">
    <source>
        <dbReference type="Pfam" id="PF02706"/>
    </source>
</evidence>
<dbReference type="InterPro" id="IPR050445">
    <property type="entry name" value="Bact_polysacc_biosynth/exp"/>
</dbReference>
<evidence type="ECO:0000313" key="11">
    <source>
        <dbReference type="EMBL" id="QEK13204.1"/>
    </source>
</evidence>
<gene>
    <name evidence="11" type="ORF">FQB35_13505</name>
</gene>
<feature type="transmembrane region" description="Helical" evidence="8">
    <location>
        <begin position="25"/>
        <end position="45"/>
    </location>
</feature>
<keyword evidence="12" id="KW-1185">Reference proteome</keyword>
<dbReference type="EMBL" id="CP042243">
    <property type="protein sequence ID" value="QEK13204.1"/>
    <property type="molecule type" value="Genomic_DNA"/>
</dbReference>
<dbReference type="KEGG" id="crs:FQB35_13505"/>
<reference evidence="11 12" key="1">
    <citation type="submission" date="2019-07" db="EMBL/GenBank/DDBJ databases">
        <title>Complete genome of Crassaminicella thermophila SY095.</title>
        <authorList>
            <person name="Li X."/>
        </authorList>
    </citation>
    <scope>NUCLEOTIDE SEQUENCE [LARGE SCALE GENOMIC DNA]</scope>
    <source>
        <strain evidence="11 12">SY095</strain>
    </source>
</reference>
<dbReference type="AlphaFoldDB" id="A0A5C0SID8"/>
<accession>A0A5C0SID8</accession>
<evidence type="ECO:0000256" key="5">
    <source>
        <dbReference type="ARBA" id="ARBA00022989"/>
    </source>
</evidence>
<organism evidence="11 12">
    <name type="scientific">Crassaminicella thermophila</name>
    <dbReference type="NCBI Taxonomy" id="2599308"/>
    <lineage>
        <taxon>Bacteria</taxon>
        <taxon>Bacillati</taxon>
        <taxon>Bacillota</taxon>
        <taxon>Clostridia</taxon>
        <taxon>Eubacteriales</taxon>
        <taxon>Clostridiaceae</taxon>
        <taxon>Crassaminicella</taxon>
    </lineage>
</organism>
<dbReference type="Proteomes" id="UP000324646">
    <property type="component" value="Chromosome"/>
</dbReference>
<evidence type="ECO:0000256" key="2">
    <source>
        <dbReference type="ARBA" id="ARBA00006683"/>
    </source>
</evidence>
<dbReference type="Pfam" id="PF02706">
    <property type="entry name" value="Wzz"/>
    <property type="match status" value="1"/>
</dbReference>
<dbReference type="InterPro" id="IPR003856">
    <property type="entry name" value="LPS_length_determ_N"/>
</dbReference>
<dbReference type="OrthoDB" id="2360475at2"/>
<feature type="coiled-coil region" evidence="7">
    <location>
        <begin position="300"/>
        <end position="348"/>
    </location>
</feature>
<keyword evidence="5 8" id="KW-1133">Transmembrane helix</keyword>
<comment type="subcellular location">
    <subcellularLocation>
        <location evidence="1">Cell membrane</location>
        <topology evidence="1">Multi-pass membrane protein</topology>
    </subcellularLocation>
</comment>
<dbReference type="RefSeq" id="WP_148810376.1">
    <property type="nucleotide sequence ID" value="NZ_CP042243.1"/>
</dbReference>
<proteinExistence type="inferred from homology"/>
<evidence type="ECO:0000256" key="1">
    <source>
        <dbReference type="ARBA" id="ARBA00004651"/>
    </source>
</evidence>
<keyword evidence="4 8" id="KW-0812">Transmembrane</keyword>
<evidence type="ECO:0000256" key="8">
    <source>
        <dbReference type="SAM" id="Phobius"/>
    </source>
</evidence>
<protein>
    <submittedName>
        <fullName evidence="11">Uncharacterized protein</fullName>
    </submittedName>
</protein>
<dbReference type="GO" id="GO:0004713">
    <property type="term" value="F:protein tyrosine kinase activity"/>
    <property type="evidence" value="ECO:0007669"/>
    <property type="project" value="TreeGrafter"/>
</dbReference>
<feature type="domain" description="Tyrosine-protein kinase G-rich" evidence="10">
    <location>
        <begin position="345"/>
        <end position="419"/>
    </location>
</feature>
<comment type="similarity">
    <text evidence="2">Belongs to the CpsC/CapA family.</text>
</comment>